<dbReference type="PANTHER" id="PTHR10877">
    <property type="entry name" value="POLYCYSTIN FAMILY MEMBER"/>
    <property type="match status" value="1"/>
</dbReference>
<feature type="transmembrane region" description="Helical" evidence="10">
    <location>
        <begin position="395"/>
        <end position="416"/>
    </location>
</feature>
<dbReference type="EMBL" id="OUUW01000028">
    <property type="protein sequence ID" value="SPP89769.1"/>
    <property type="molecule type" value="Genomic_DNA"/>
</dbReference>
<dbReference type="Pfam" id="PF20519">
    <property type="entry name" value="Polycystin_dom"/>
    <property type="match status" value="1"/>
</dbReference>
<gene>
    <name evidence="13" type="ORF">DGUA_6G020529</name>
</gene>
<keyword evidence="3 10" id="KW-0812">Transmembrane</keyword>
<keyword evidence="4 10" id="KW-1133">Transmembrane helix</keyword>
<dbReference type="FunFam" id="1.10.287.70:FF:000086">
    <property type="entry name" value="Polycystic kidney disease 2"/>
    <property type="match status" value="1"/>
</dbReference>
<evidence type="ECO:0000259" key="12">
    <source>
        <dbReference type="Pfam" id="PF20519"/>
    </source>
</evidence>
<dbReference type="InterPro" id="IPR003915">
    <property type="entry name" value="PKD_2"/>
</dbReference>
<feature type="domain" description="Polycystin" evidence="12">
    <location>
        <begin position="121"/>
        <end position="274"/>
    </location>
</feature>
<feature type="region of interest" description="Disordered" evidence="9">
    <location>
        <begin position="66"/>
        <end position="104"/>
    </location>
</feature>
<dbReference type="PANTHER" id="PTHR10877:SF183">
    <property type="entry name" value="AT14535P-RELATED"/>
    <property type="match status" value="1"/>
</dbReference>
<dbReference type="InterPro" id="IPR013122">
    <property type="entry name" value="PKD1_2_channel"/>
</dbReference>
<keyword evidence="5 10" id="KW-0472">Membrane</keyword>
<dbReference type="GO" id="GO:0005262">
    <property type="term" value="F:calcium channel activity"/>
    <property type="evidence" value="ECO:0007669"/>
    <property type="project" value="TreeGrafter"/>
</dbReference>
<evidence type="ECO:0000256" key="8">
    <source>
        <dbReference type="SAM" id="Coils"/>
    </source>
</evidence>
<dbReference type="OrthoDB" id="444119at2759"/>
<dbReference type="InterPro" id="IPR051223">
    <property type="entry name" value="Polycystin"/>
</dbReference>
<feature type="transmembrane region" description="Helical" evidence="10">
    <location>
        <begin position="284"/>
        <end position="308"/>
    </location>
</feature>
<evidence type="ECO:0000256" key="6">
    <source>
        <dbReference type="ARBA" id="ARBA00023180"/>
    </source>
</evidence>
<dbReference type="GO" id="GO:0005509">
    <property type="term" value="F:calcium ion binding"/>
    <property type="evidence" value="ECO:0007669"/>
    <property type="project" value="InterPro"/>
</dbReference>
<evidence type="ECO:0000256" key="1">
    <source>
        <dbReference type="ARBA" id="ARBA00004141"/>
    </source>
</evidence>
<organism evidence="13 14">
    <name type="scientific">Drosophila guanche</name>
    <name type="common">Fruit fly</name>
    <dbReference type="NCBI Taxonomy" id="7266"/>
    <lineage>
        <taxon>Eukaryota</taxon>
        <taxon>Metazoa</taxon>
        <taxon>Ecdysozoa</taxon>
        <taxon>Arthropoda</taxon>
        <taxon>Hexapoda</taxon>
        <taxon>Insecta</taxon>
        <taxon>Pterygota</taxon>
        <taxon>Neoptera</taxon>
        <taxon>Endopterygota</taxon>
        <taxon>Diptera</taxon>
        <taxon>Brachycera</taxon>
        <taxon>Muscomorpha</taxon>
        <taxon>Ephydroidea</taxon>
        <taxon>Drosophilidae</taxon>
        <taxon>Drosophila</taxon>
        <taxon>Sophophora</taxon>
    </lineage>
</organism>
<dbReference type="AlphaFoldDB" id="A0A3B0KSQ7"/>
<name>A0A3B0KSQ7_DROGU</name>
<dbReference type="GO" id="GO:0050982">
    <property type="term" value="P:detection of mechanical stimulus"/>
    <property type="evidence" value="ECO:0007669"/>
    <property type="project" value="TreeGrafter"/>
</dbReference>
<keyword evidence="8" id="KW-0175">Coiled coil</keyword>
<dbReference type="STRING" id="7266.A0A3B0KSQ7"/>
<protein>
    <submittedName>
        <fullName evidence="13">Blast:Polycystic kidney disease 2-like 1 protein</fullName>
    </submittedName>
</protein>
<keyword evidence="14" id="KW-1185">Reference proteome</keyword>
<evidence type="ECO:0000256" key="9">
    <source>
        <dbReference type="SAM" id="MobiDB-lite"/>
    </source>
</evidence>
<accession>A0A3B0KSQ7</accession>
<dbReference type="Proteomes" id="UP000268350">
    <property type="component" value="Unassembled WGS sequence"/>
</dbReference>
<feature type="transmembrane region" description="Helical" evidence="10">
    <location>
        <begin position="489"/>
        <end position="509"/>
    </location>
</feature>
<feature type="transmembrane region" description="Helical" evidence="10">
    <location>
        <begin position="545"/>
        <end position="570"/>
    </location>
</feature>
<evidence type="ECO:0000256" key="10">
    <source>
        <dbReference type="SAM" id="Phobius"/>
    </source>
</evidence>
<dbReference type="PRINTS" id="PR01433">
    <property type="entry name" value="POLYCYSTIN2"/>
</dbReference>
<dbReference type="Gene3D" id="1.10.287.70">
    <property type="match status" value="1"/>
</dbReference>
<dbReference type="GO" id="GO:0016020">
    <property type="term" value="C:membrane"/>
    <property type="evidence" value="ECO:0007669"/>
    <property type="project" value="UniProtKB-SubCell"/>
</dbReference>
<evidence type="ECO:0000313" key="14">
    <source>
        <dbReference type="Proteomes" id="UP000268350"/>
    </source>
</evidence>
<proteinExistence type="inferred from homology"/>
<evidence type="ECO:0000313" key="13">
    <source>
        <dbReference type="EMBL" id="SPP89769.1"/>
    </source>
</evidence>
<evidence type="ECO:0000256" key="5">
    <source>
        <dbReference type="ARBA" id="ARBA00023136"/>
    </source>
</evidence>
<feature type="transmembrane region" description="Helical" evidence="10">
    <location>
        <begin position="320"/>
        <end position="338"/>
    </location>
</feature>
<feature type="disulfide bond" evidence="7">
    <location>
        <begin position="148"/>
        <end position="161"/>
    </location>
</feature>
<dbReference type="InterPro" id="IPR046791">
    <property type="entry name" value="Polycystin_dom"/>
</dbReference>
<feature type="domain" description="Polycystin cation channel PKD1/PKD2" evidence="11">
    <location>
        <begin position="353"/>
        <end position="576"/>
    </location>
</feature>
<sequence length="702" mass="80773">MTKLFRFREMFLAPSVTTSFRKMLTIQDWWDYLEYNFVITLRESMTIMTAGTSVCPTANFTAQLANNDDRRRRVRQGRAGEQSEGKFEKDNSDGTDMNSSPVDVGRGQACGAEDINIREPGPHRVLLHENLMLGPPRLRQVRVRKGTCHMNKAFVQFFSSCYSEFTNAVADNSRQHKGTPYRTMRELDATPIWTLLNVYACGGYSIDLTYDKNENLKALNELKHDHWLDRGSRLCLVEFNLHNENMGIFQSVKLIAELLPTGGAMPRLHFQTVKKYSFFSDHSVTMIVVHIFWYIMVFYYTFVFITHLGQSTCKVYLNSVLHLIDASVLLLSFFQLGGAMPRLHFQTVKKYSFFSDHSVTMIVVHIFWYIMVFYYTFVFITHLGQSTCKVYLNSVLHLIDASVLLICYLDVIYNVWHTFEVKSIISKAQVSQGYLSLDVLCLCNTIYGKIMAVLDCLVWIKIFKFITFNKSLFQFTATVQRSSRDLPGFSLIFGIVCMTYAQVGLLLFGTEHPDFRNHLTSFFTMIRMILGDFQYKLMGQANRILGPIFFVSYIVIVVFILLNMVIAMLIGTYKTVKSDDVTRGRSILGSYVYKKLSAALYWITHCGQKRQRQPDNAADKDSTPAEGEAEVWGDSTAVTEARIIIPEHHPGVGEKDLDRLNIRLDQLEKVLKQILINMEDILKRIDVNRHRRTNQNNRESSP</sequence>
<comment type="subcellular location">
    <subcellularLocation>
        <location evidence="1">Membrane</location>
        <topology evidence="1">Multi-pass membrane protein</topology>
    </subcellularLocation>
</comment>
<feature type="transmembrane region" description="Helical" evidence="10">
    <location>
        <begin position="359"/>
        <end position="383"/>
    </location>
</feature>
<reference evidence="14" key="1">
    <citation type="submission" date="2018-01" db="EMBL/GenBank/DDBJ databases">
        <authorList>
            <person name="Alioto T."/>
            <person name="Alioto T."/>
        </authorList>
    </citation>
    <scope>NUCLEOTIDE SEQUENCE [LARGE SCALE GENOMIC DNA]</scope>
</reference>
<evidence type="ECO:0000256" key="3">
    <source>
        <dbReference type="ARBA" id="ARBA00022692"/>
    </source>
</evidence>
<keyword evidence="6" id="KW-0325">Glycoprotein</keyword>
<evidence type="ECO:0000259" key="11">
    <source>
        <dbReference type="Pfam" id="PF08016"/>
    </source>
</evidence>
<evidence type="ECO:0000256" key="4">
    <source>
        <dbReference type="ARBA" id="ARBA00022989"/>
    </source>
</evidence>
<feature type="compositionally biased region" description="Basic and acidic residues" evidence="9">
    <location>
        <begin position="81"/>
        <end position="92"/>
    </location>
</feature>
<feature type="region of interest" description="Disordered" evidence="9">
    <location>
        <begin position="612"/>
        <end position="631"/>
    </location>
</feature>
<evidence type="ECO:0000256" key="7">
    <source>
        <dbReference type="PIRSR" id="PIRSR603915-2"/>
    </source>
</evidence>
<comment type="similarity">
    <text evidence="2">Belongs to the polycystin family.</text>
</comment>
<dbReference type="Pfam" id="PF08016">
    <property type="entry name" value="PKD_channel"/>
    <property type="match status" value="1"/>
</dbReference>
<evidence type="ECO:0000256" key="2">
    <source>
        <dbReference type="ARBA" id="ARBA00007200"/>
    </source>
</evidence>
<feature type="coiled-coil region" evidence="8">
    <location>
        <begin position="657"/>
        <end position="684"/>
    </location>
</feature>